<name>A0ABT5IKH2_9NEIS</name>
<sequence length="114" mass="12867">MTVPAVLLDARGLIAAQRQFAAERDWQRFHTPRNLMLALTGEVGELAELFQWRTDAEAAAMAEEPQAFERLQEEIADVMMYLVRLADVCGVDLDHALQDKLQKNALKYPAPGRE</sequence>
<dbReference type="InterPro" id="IPR025984">
    <property type="entry name" value="DCTPP"/>
</dbReference>
<keyword evidence="2" id="KW-1185">Reference proteome</keyword>
<dbReference type="InterPro" id="IPR052555">
    <property type="entry name" value="dCTP_Pyrophosphatase"/>
</dbReference>
<gene>
    <name evidence="1" type="ORF">PQU96_02730</name>
</gene>
<reference evidence="1 2" key="1">
    <citation type="submission" date="2023-01" db="EMBL/GenBank/DDBJ databases">
        <title>Novel species of the genus Vogesella isolated from rivers.</title>
        <authorList>
            <person name="Lu H."/>
        </authorList>
    </citation>
    <scope>NUCLEOTIDE SEQUENCE [LARGE SCALE GENOMIC DNA]</scope>
    <source>
        <strain evidence="1 2">LYT5W</strain>
    </source>
</reference>
<comment type="caution">
    <text evidence="1">The sequence shown here is derived from an EMBL/GenBank/DDBJ whole genome shotgun (WGS) entry which is preliminary data.</text>
</comment>
<accession>A0ABT5IKH2</accession>
<proteinExistence type="predicted"/>
<evidence type="ECO:0000313" key="1">
    <source>
        <dbReference type="EMBL" id="MDC7713051.1"/>
    </source>
</evidence>
<dbReference type="EMBL" id="JAQQLE010000002">
    <property type="protein sequence ID" value="MDC7713051.1"/>
    <property type="molecule type" value="Genomic_DNA"/>
</dbReference>
<dbReference type="CDD" id="cd11537">
    <property type="entry name" value="NTP-PPase_RS21-C6_like"/>
    <property type="match status" value="1"/>
</dbReference>
<dbReference type="Proteomes" id="UP001222030">
    <property type="component" value="Unassembled WGS sequence"/>
</dbReference>
<organism evidence="1 2">
    <name type="scientific">Vogesella margarita</name>
    <dbReference type="NCBI Taxonomy" id="2984199"/>
    <lineage>
        <taxon>Bacteria</taxon>
        <taxon>Pseudomonadati</taxon>
        <taxon>Pseudomonadota</taxon>
        <taxon>Betaproteobacteria</taxon>
        <taxon>Neisseriales</taxon>
        <taxon>Chromobacteriaceae</taxon>
        <taxon>Vogesella</taxon>
    </lineage>
</organism>
<dbReference type="PIRSF" id="PIRSF029826">
    <property type="entry name" value="UCP029826_pph"/>
    <property type="match status" value="1"/>
</dbReference>
<dbReference type="RefSeq" id="WP_272770727.1">
    <property type="nucleotide sequence ID" value="NZ_JAQQLE010000002.1"/>
</dbReference>
<dbReference type="Pfam" id="PF12643">
    <property type="entry name" value="MazG-like"/>
    <property type="match status" value="1"/>
</dbReference>
<protein>
    <submittedName>
        <fullName evidence="1">Nucleotide pyrophosphohydrolase</fullName>
    </submittedName>
</protein>
<dbReference type="Gene3D" id="1.10.287.1080">
    <property type="entry name" value="MazG-like"/>
    <property type="match status" value="1"/>
</dbReference>
<evidence type="ECO:0000313" key="2">
    <source>
        <dbReference type="Proteomes" id="UP001222030"/>
    </source>
</evidence>
<dbReference type="SUPFAM" id="SSF101386">
    <property type="entry name" value="all-alpha NTP pyrophosphatases"/>
    <property type="match status" value="1"/>
</dbReference>
<dbReference type="PANTHER" id="PTHR46523:SF1">
    <property type="entry name" value="DCTP PYROPHOSPHATASE 1"/>
    <property type="match status" value="1"/>
</dbReference>
<dbReference type="PANTHER" id="PTHR46523">
    <property type="entry name" value="DCTP PYROPHOSPHATASE 1"/>
    <property type="match status" value="1"/>
</dbReference>